<dbReference type="GO" id="GO:0030686">
    <property type="term" value="C:90S preribosome"/>
    <property type="evidence" value="ECO:0007669"/>
    <property type="project" value="TreeGrafter"/>
</dbReference>
<dbReference type="GO" id="GO:0032040">
    <property type="term" value="C:small-subunit processome"/>
    <property type="evidence" value="ECO:0007669"/>
    <property type="project" value="TreeGrafter"/>
</dbReference>
<feature type="compositionally biased region" description="Basic residues" evidence="1">
    <location>
        <begin position="2682"/>
        <end position="2695"/>
    </location>
</feature>
<gene>
    <name evidence="5" type="ORF">O0I10_007490</name>
</gene>
<feature type="region of interest" description="Disordered" evidence="1">
    <location>
        <begin position="1730"/>
        <end position="1762"/>
    </location>
</feature>
<sequence length="2695" mass="309958">MTELVDNPETLERTKDRRFKFQSFNQRVESIKVDVLRRSRIVSDNPDEHDSFFYESLMEWKELNRSRHFQTFFKEMVPLCRTLPSIVYNKEKIIGVLVEHLQVEESMALDGILDLVTKLAKDLEGEFYPYFMQIFTHMLPLAARRDVVVIESLFNSMAYLFKYLSRQLLNDLCAVFSKMCHLLGKDQHVRAHIRRYTAEAFAFLMRKARKEKLADLIRHILESLLENGTEEYIEGLSMLFFESMKQIDHRLHTKAEPIYNELLTQVLNHEMPVDQLESHPLVGLLQKSTLLLIHHANAEHLVPIMDMVLANLDGQLESAKLDEIKTAVLLSILNVMVTVRKGKRVKDFVPIVQRMQRVAQAVFAQPSNVYSDYLYSEALNVVAGILTLGSLKSVLSGVRMVLESVIAFDNVDLVYGFFLGLSKLDWNDFAQAAGPYLVRYTAAKVETHPRQTILLLSQITSSGALDLPEDHLSSFITPEGLVRFPTNTVPNKLLQVLSDTYDWTSERDTLNSLDFSMEHDSSAITFLSASLSLLQRVHLPESAIPAIVHLIDSLDDYIASNEKDDAVINTSFVVAHKNFVLQVLIGYCIETITKLITTSGNTAASTEDFYDKFVNQLLKTHGRNEVVLRGVFQYLDHLRSSSTNNDKFSTEQLTNIYPLLKFNLSSYQPNCRLYTCKILALYDQPLMIKDSQHREDEPCELAHVATDLEEAELSLQDFRDKIMYTQKLTIIARTGRLPALYHDFPLRMALGLLNIHLRPMWDEAINLLAECAELNEEEYWNVCFRELSKFDDQAQLVYDGFSKKAFARYAEEPEIKTGQASKIGNISFECPNLNKHRTVADQALTAIRDEASTEFALLFIKLSRQEDAYMDYWNYYKLILQSFKRTTTIAEKHGEQLIPLFMSFLDVEYKTALERDDLMEQDTQEQGEEQDDSMDIDRESHDLALLPRNKAVVKSKLFAWLDLFGAFSNPRNMYMSKELHAIFMRLIAKSDTKLQKAALECLLAWKDRHVRQYGDNLRNLLDEEQFRDELMMFLGNEEQAMIDPAHRRGLMPVVMRILYGRYAQRAVKSNRKVAILDSLVFCKDEEIQYFFDLPLAGYKSILQISDEMKDENGKIIEFSLADEGDRIMKDIPFGRHNAFLDLLKGLMTTMSSKIIPFLSPFMKILLYIGKYTQRGGDTHQSNQLRAINNEALQRLIEIFRLHGDFDFSPYLPAIFSTFVAPRVPSLPNEAALNRAPILALFATWTDRVARLAYFIDWEESLLPQMIKVLGAKKIIESNLSTILGIIEAILDACDRDEEDTLKERMILPYVDVLLENLHFRLTQSKDDATFGTSQYTIREIVIVSRLAPLTQNGEQAAVIVDVLLPSLRKPSRQIPETTKNHVLELWAKLIPIIPGFECDSMLYHQYYNTASLLFSTLRSRECRVSLQQLFKMFVQVNPALSKVGKLIEDLNSYSQKRLDEPDYDRMLDALNTIADELHSDFNHHHWLPLLHQFIHNMHDVDEMAVRGAATNCMNVFLRSVNDKKDDEKEYEKLTGYVNHIVYPAIKRGLVNRVELIRVEFIGVLDTAVKTFPTMPIFADMVPLLVGGDEEANFFNNVYHMQIHRRERALVRLAEVADTGVFGSSTINGVLVPLVTAFFYESNRVTEHNLVSRAVEAISALARQLKWSQYYQLFKQYMELVTQKEDMERLYVRIVAGILDAFHFDLQDVEVSDEMAAKVVGRQKTTIEFRSSEQLMDQHKKEEEEAAKEDDNAPQEKESKSHAEKIHDMVITKMLPQLNKYLLNTKSRKSVIIRMPVALGIAKLLRRLPERTMRINLPSLLISLCQMIRSRAQDVRDIIRETLIKINAFLGPAYLSFIIKELRTALTKGYELHVLGYTVNMLISKTIPHVSVGGLDHCLEDIVQVLVNDVFGATGQEKEADEMTGKTKEAKNQKSLGTFEQLSKVIHFNNIYVMLVPLRDIMAETQSLKVLNKVDNILKRVSTGLVQNPEFGSLDLLDFSSALVTENLDAFKVKPKENVEKSQLEKNYEVQLKRPGTGPVDHYKANAYRFVAFGLSLFHTALRRDKFDGKDQSHIQKLDPFAATVVNTMHSSHVPNVILACKVMRLLMRYPLRSLKRLMPVVIKRNFQLIKQASTTKSETVQNCIKLLTVCIRDPTWKITDNQLVYLIVTIQPDIEEPERQSTVFGLIRAIISRKIMAPELYDLVDRISQVMVTNQAREIRDQARATYFAFLMDYPQSQDRLKLQMSFVIKNLEYVHESGRVSVMELLHQVIDKFGDQILLQFVEPMFLGLVLRLINDDSARCREMSAELIKQLAARCTEDKLEVMYRLLNTWSDQQGKENLQRAACQVYGLIIDVLGDSSKSLASNVMPRITRILHENREEEMVDQEEAETDDMEVDIPWEVVYYALNTASKIATLFPDLVRDTEFWELVSVLLVHPHTWIRISTARLFGSYFSGIDPEHRTYTDGQRCDFLQKKNLRDITMRFLQQLKSEYLTDEQSNQVLRNLVFISKCFFYLPPEEDTMDMETSNKADATTEEAAKDDEASSSKLDQPIKHNAHYWMLRRFSFVARGGSNTTGHRMRASIFKWFAAVANHVPSDELPPYLVTMIAPMYKITNDDKTKVEGFDELKQLANQVLQLLQKQAGSTIYFAAYQRVRQRNLDAREERKAKRAIEAVANPEIAARKKARKRQKQQKRS</sequence>
<dbReference type="InterPro" id="IPR011430">
    <property type="entry name" value="UTP20_N"/>
</dbReference>
<evidence type="ECO:0000313" key="5">
    <source>
        <dbReference type="EMBL" id="KAJ8656893.1"/>
    </source>
</evidence>
<accession>A0AAD7V1F5</accession>
<evidence type="ECO:0000259" key="3">
    <source>
        <dbReference type="Pfam" id="PF20416"/>
    </source>
</evidence>
<dbReference type="InterPro" id="IPR011989">
    <property type="entry name" value="ARM-like"/>
</dbReference>
<dbReference type="InterPro" id="IPR057525">
    <property type="entry name" value="UTP20_C"/>
</dbReference>
<feature type="region of interest" description="Disordered" evidence="1">
    <location>
        <begin position="2665"/>
        <end position="2695"/>
    </location>
</feature>
<feature type="region of interest" description="Disordered" evidence="1">
    <location>
        <begin position="2522"/>
        <end position="2547"/>
    </location>
</feature>
<dbReference type="PANTHER" id="PTHR17695">
    <property type="entry name" value="SMALL SUBUNIT PROCESSOME COMPONENT 20 HOMOLOG"/>
    <property type="match status" value="1"/>
</dbReference>
<keyword evidence="6" id="KW-1185">Reference proteome</keyword>
<name>A0AAD7V1F5_9FUNG</name>
<evidence type="ECO:0000259" key="4">
    <source>
        <dbReference type="Pfam" id="PF23099"/>
    </source>
</evidence>
<protein>
    <submittedName>
        <fullName evidence="5">Uncharacterized protein</fullName>
    </submittedName>
</protein>
<dbReference type="Pfam" id="PF23099">
    <property type="entry name" value="UTP20_C"/>
    <property type="match status" value="1"/>
</dbReference>
<proteinExistence type="predicted"/>
<evidence type="ECO:0000256" key="1">
    <source>
        <dbReference type="SAM" id="MobiDB-lite"/>
    </source>
</evidence>
<feature type="domain" description="U3 small nucleolar RNA-associated protein 20 C-terminal" evidence="4">
    <location>
        <begin position="2343"/>
        <end position="2693"/>
    </location>
</feature>
<dbReference type="RefSeq" id="XP_058341806.1">
    <property type="nucleotide sequence ID" value="XM_058487506.1"/>
</dbReference>
<dbReference type="GeneID" id="83214899"/>
<feature type="domain" description="U3 small nucleolar RNA-associated protein 20 N-terminal" evidence="2">
    <location>
        <begin position="954"/>
        <end position="1550"/>
    </location>
</feature>
<dbReference type="Pfam" id="PF20416">
    <property type="entry name" value="UTP20"/>
    <property type="match status" value="1"/>
</dbReference>
<dbReference type="InterPro" id="IPR016024">
    <property type="entry name" value="ARM-type_fold"/>
</dbReference>
<evidence type="ECO:0000313" key="6">
    <source>
        <dbReference type="Proteomes" id="UP001234581"/>
    </source>
</evidence>
<dbReference type="Pfam" id="PF07539">
    <property type="entry name" value="UTP20_N"/>
    <property type="match status" value="1"/>
</dbReference>
<organism evidence="5 6">
    <name type="scientific">Lichtheimia ornata</name>
    <dbReference type="NCBI Taxonomy" id="688661"/>
    <lineage>
        <taxon>Eukaryota</taxon>
        <taxon>Fungi</taxon>
        <taxon>Fungi incertae sedis</taxon>
        <taxon>Mucoromycota</taxon>
        <taxon>Mucoromycotina</taxon>
        <taxon>Mucoromycetes</taxon>
        <taxon>Mucorales</taxon>
        <taxon>Lichtheimiaceae</taxon>
        <taxon>Lichtheimia</taxon>
    </lineage>
</organism>
<reference evidence="5 6" key="1">
    <citation type="submission" date="2023-03" db="EMBL/GenBank/DDBJ databases">
        <title>Genome sequence of Lichtheimia ornata CBS 291.66.</title>
        <authorList>
            <person name="Mohabir J.T."/>
            <person name="Shea T.P."/>
            <person name="Kurbessoian T."/>
            <person name="Berby B."/>
            <person name="Fontaine J."/>
            <person name="Livny J."/>
            <person name="Gnirke A."/>
            <person name="Stajich J.E."/>
            <person name="Cuomo C.A."/>
        </authorList>
    </citation>
    <scope>NUCLEOTIDE SEQUENCE [LARGE SCALE GENOMIC DNA]</scope>
    <source>
        <strain evidence="5">CBS 291.66</strain>
    </source>
</reference>
<dbReference type="EMBL" id="JARTCD010000036">
    <property type="protein sequence ID" value="KAJ8656893.1"/>
    <property type="molecule type" value="Genomic_DNA"/>
</dbReference>
<dbReference type="InterPro" id="IPR046523">
    <property type="entry name" value="UTP20_dom"/>
</dbReference>
<dbReference type="SUPFAM" id="SSF48371">
    <property type="entry name" value="ARM repeat"/>
    <property type="match status" value="4"/>
</dbReference>
<dbReference type="PANTHER" id="PTHR17695:SF11">
    <property type="entry name" value="SMALL SUBUNIT PROCESSOME COMPONENT 20 HOMOLOG"/>
    <property type="match status" value="1"/>
</dbReference>
<dbReference type="Proteomes" id="UP001234581">
    <property type="component" value="Unassembled WGS sequence"/>
</dbReference>
<comment type="caution">
    <text evidence="5">The sequence shown here is derived from an EMBL/GenBank/DDBJ whole genome shotgun (WGS) entry which is preliminary data.</text>
</comment>
<evidence type="ECO:0000259" key="2">
    <source>
        <dbReference type="Pfam" id="PF07539"/>
    </source>
</evidence>
<dbReference type="InterPro" id="IPR052575">
    <property type="entry name" value="SSU_processome_comp_20"/>
</dbReference>
<feature type="domain" description="U3 small nucleolar RNA-associated protein 20" evidence="3">
    <location>
        <begin position="1784"/>
        <end position="2002"/>
    </location>
</feature>
<dbReference type="Gene3D" id="1.25.10.10">
    <property type="entry name" value="Leucine-rich Repeat Variant"/>
    <property type="match status" value="3"/>
</dbReference>